<keyword evidence="3" id="KW-0238">DNA-binding</keyword>
<feature type="domain" description="HTH lysR-type" evidence="6">
    <location>
        <begin position="20"/>
        <end position="70"/>
    </location>
</feature>
<evidence type="ECO:0000256" key="3">
    <source>
        <dbReference type="ARBA" id="ARBA00023125"/>
    </source>
</evidence>
<dbReference type="PANTHER" id="PTHR30537:SF72">
    <property type="entry name" value="LYSR FAMILY TRANSCRIPTIONAL REGULATOR"/>
    <property type="match status" value="1"/>
</dbReference>
<protein>
    <submittedName>
        <fullName evidence="7">LysR family transcriptional regulator</fullName>
    </submittedName>
</protein>
<dbReference type="SUPFAM" id="SSF53850">
    <property type="entry name" value="Periplasmic binding protein-like II"/>
    <property type="match status" value="1"/>
</dbReference>
<reference evidence="7 8" key="2">
    <citation type="submission" date="2018-12" db="EMBL/GenBank/DDBJ databases">
        <title>Rhizobacter gummiphilus sp. nov., a rubber-degrading bacterium isolated from the soil of a botanical garden in Japan.</title>
        <authorList>
            <person name="Shunsuke S.S."/>
        </authorList>
    </citation>
    <scope>NUCLEOTIDE SEQUENCE [LARGE SCALE GENOMIC DNA]</scope>
    <source>
        <strain evidence="7 8">S-16</strain>
    </source>
</reference>
<keyword evidence="8" id="KW-1185">Reference proteome</keyword>
<organism evidence="7 8">
    <name type="scientific">Piscinibacter terrae</name>
    <dbReference type="NCBI Taxonomy" id="2496871"/>
    <lineage>
        <taxon>Bacteria</taxon>
        <taxon>Pseudomonadati</taxon>
        <taxon>Pseudomonadota</taxon>
        <taxon>Betaproteobacteria</taxon>
        <taxon>Burkholderiales</taxon>
        <taxon>Sphaerotilaceae</taxon>
        <taxon>Piscinibacter</taxon>
    </lineage>
</organism>
<dbReference type="InterPro" id="IPR058163">
    <property type="entry name" value="LysR-type_TF_proteobact-type"/>
</dbReference>
<dbReference type="FunFam" id="1.10.10.10:FF:000001">
    <property type="entry name" value="LysR family transcriptional regulator"/>
    <property type="match status" value="1"/>
</dbReference>
<name>A0A3N7HRM5_9BURK</name>
<dbReference type="GO" id="GO:0043565">
    <property type="term" value="F:sequence-specific DNA binding"/>
    <property type="evidence" value="ECO:0007669"/>
    <property type="project" value="TreeGrafter"/>
</dbReference>
<dbReference type="InterPro" id="IPR000847">
    <property type="entry name" value="LysR_HTH_N"/>
</dbReference>
<evidence type="ECO:0000256" key="2">
    <source>
        <dbReference type="ARBA" id="ARBA00023015"/>
    </source>
</evidence>
<evidence type="ECO:0000313" key="7">
    <source>
        <dbReference type="EMBL" id="RQP24844.1"/>
    </source>
</evidence>
<dbReference type="EMBL" id="QUSW01000002">
    <property type="protein sequence ID" value="RQP24844.1"/>
    <property type="molecule type" value="Genomic_DNA"/>
</dbReference>
<evidence type="ECO:0000259" key="6">
    <source>
        <dbReference type="PROSITE" id="PS50931"/>
    </source>
</evidence>
<keyword evidence="2" id="KW-0805">Transcription regulation</keyword>
<evidence type="ECO:0000256" key="1">
    <source>
        <dbReference type="ARBA" id="ARBA00009437"/>
    </source>
</evidence>
<evidence type="ECO:0000256" key="4">
    <source>
        <dbReference type="ARBA" id="ARBA00023163"/>
    </source>
</evidence>
<dbReference type="CDD" id="cd08422">
    <property type="entry name" value="PBP2_CrgA_like"/>
    <property type="match status" value="1"/>
</dbReference>
<evidence type="ECO:0000256" key="5">
    <source>
        <dbReference type="SAM" id="MobiDB-lite"/>
    </source>
</evidence>
<reference evidence="7 8" key="1">
    <citation type="submission" date="2018-08" db="EMBL/GenBank/DDBJ databases">
        <authorList>
            <person name="Khan S.A."/>
            <person name="Jeon C.O."/>
            <person name="Chun B.H."/>
            <person name="Jeong S.E."/>
        </authorList>
    </citation>
    <scope>NUCLEOTIDE SEQUENCE [LARGE SCALE GENOMIC DNA]</scope>
    <source>
        <strain evidence="7 8">S-16</strain>
    </source>
</reference>
<dbReference type="AlphaFoldDB" id="A0A3N7HRM5"/>
<dbReference type="InterPro" id="IPR036390">
    <property type="entry name" value="WH_DNA-bd_sf"/>
</dbReference>
<dbReference type="PRINTS" id="PR00039">
    <property type="entry name" value="HTHLYSR"/>
</dbReference>
<proteinExistence type="inferred from homology"/>
<dbReference type="Pfam" id="PF00126">
    <property type="entry name" value="HTH_1"/>
    <property type="match status" value="1"/>
</dbReference>
<feature type="compositionally biased region" description="Low complexity" evidence="5">
    <location>
        <begin position="337"/>
        <end position="348"/>
    </location>
</feature>
<dbReference type="SUPFAM" id="SSF46785">
    <property type="entry name" value="Winged helix' DNA-binding domain"/>
    <property type="match status" value="1"/>
</dbReference>
<dbReference type="Proteomes" id="UP000267464">
    <property type="component" value="Unassembled WGS sequence"/>
</dbReference>
<dbReference type="GO" id="GO:0003700">
    <property type="term" value="F:DNA-binding transcription factor activity"/>
    <property type="evidence" value="ECO:0007669"/>
    <property type="project" value="InterPro"/>
</dbReference>
<keyword evidence="4" id="KW-0804">Transcription</keyword>
<dbReference type="PANTHER" id="PTHR30537">
    <property type="entry name" value="HTH-TYPE TRANSCRIPTIONAL REGULATOR"/>
    <property type="match status" value="1"/>
</dbReference>
<dbReference type="Gene3D" id="1.10.10.10">
    <property type="entry name" value="Winged helix-like DNA-binding domain superfamily/Winged helix DNA-binding domain"/>
    <property type="match status" value="1"/>
</dbReference>
<dbReference type="Pfam" id="PF03466">
    <property type="entry name" value="LysR_substrate"/>
    <property type="match status" value="1"/>
</dbReference>
<feature type="region of interest" description="Disordered" evidence="5">
    <location>
        <begin position="325"/>
        <end position="348"/>
    </location>
</feature>
<dbReference type="InterPro" id="IPR005119">
    <property type="entry name" value="LysR_subst-bd"/>
</dbReference>
<comment type="similarity">
    <text evidence="1">Belongs to the LysR transcriptional regulatory family.</text>
</comment>
<dbReference type="GO" id="GO:0006351">
    <property type="term" value="P:DNA-templated transcription"/>
    <property type="evidence" value="ECO:0007669"/>
    <property type="project" value="TreeGrafter"/>
</dbReference>
<accession>A0A3N7HRM5</accession>
<dbReference type="PROSITE" id="PS50931">
    <property type="entry name" value="HTH_LYSR"/>
    <property type="match status" value="1"/>
</dbReference>
<sequence length="348" mass="38082">MDSQLSVENRPMKQLQGMLAFVEAATTGSLTAAAERLEVTPAAVSKSLARLEEQLGVRLLQRSTRRLSVTEEGARFLDKARLALRALDDAVTDVSQAASTAAGRVRISVGISFGQKWVLPLLPALTAKYPQLSIELDLDNRPVDLVAQGYDIGIRGAVMADSSLVARRICPLPVLLVATPTYLRRHGTPASMDDLEHHDCVAWRSSSGVIPPWLFRRANGKRIEYTPKARLTVSDPEALVDVALAHTGITQTAVYHVLPFLRSGRLKILMADTHDAGDREMVLHYAHRQFLAPRVRVVVDALLEGLAGVEDLRLMPADLSQYLAEVPQSTSRRRNTSRSGSETRASKA</sequence>
<dbReference type="Gene3D" id="3.40.190.290">
    <property type="match status" value="1"/>
</dbReference>
<dbReference type="InterPro" id="IPR036388">
    <property type="entry name" value="WH-like_DNA-bd_sf"/>
</dbReference>
<evidence type="ECO:0000313" key="8">
    <source>
        <dbReference type="Proteomes" id="UP000267464"/>
    </source>
</evidence>
<comment type="caution">
    <text evidence="7">The sequence shown here is derived from an EMBL/GenBank/DDBJ whole genome shotgun (WGS) entry which is preliminary data.</text>
</comment>
<gene>
    <name evidence="7" type="ORF">DZC73_08180</name>
</gene>